<dbReference type="AlphaFoldDB" id="A0A6G1IAG8"/>
<keyword evidence="2" id="KW-1185">Reference proteome</keyword>
<dbReference type="OrthoDB" id="25002at2759"/>
<protein>
    <recommendedName>
        <fullName evidence="3">Cyclin N-terminal domain-containing protein</fullName>
    </recommendedName>
</protein>
<organism evidence="1 2">
    <name type="scientific">Trichodelitschia bisporula</name>
    <dbReference type="NCBI Taxonomy" id="703511"/>
    <lineage>
        <taxon>Eukaryota</taxon>
        <taxon>Fungi</taxon>
        <taxon>Dikarya</taxon>
        <taxon>Ascomycota</taxon>
        <taxon>Pezizomycotina</taxon>
        <taxon>Dothideomycetes</taxon>
        <taxon>Dothideomycetes incertae sedis</taxon>
        <taxon>Phaeotrichales</taxon>
        <taxon>Phaeotrichaceae</taxon>
        <taxon>Trichodelitschia</taxon>
    </lineage>
</organism>
<dbReference type="EMBL" id="ML996687">
    <property type="protein sequence ID" value="KAF2405174.1"/>
    <property type="molecule type" value="Genomic_DNA"/>
</dbReference>
<name>A0A6G1IAG8_9PEZI</name>
<gene>
    <name evidence="1" type="ORF">EJ06DRAFT_16115</name>
</gene>
<reference evidence="1" key="1">
    <citation type="journal article" date="2020" name="Stud. Mycol.">
        <title>101 Dothideomycetes genomes: a test case for predicting lifestyles and emergence of pathogens.</title>
        <authorList>
            <person name="Haridas S."/>
            <person name="Albert R."/>
            <person name="Binder M."/>
            <person name="Bloem J."/>
            <person name="Labutti K."/>
            <person name="Salamov A."/>
            <person name="Andreopoulos B."/>
            <person name="Baker S."/>
            <person name="Barry K."/>
            <person name="Bills G."/>
            <person name="Bluhm B."/>
            <person name="Cannon C."/>
            <person name="Castanera R."/>
            <person name="Culley D."/>
            <person name="Daum C."/>
            <person name="Ezra D."/>
            <person name="Gonzalez J."/>
            <person name="Henrissat B."/>
            <person name="Kuo A."/>
            <person name="Liang C."/>
            <person name="Lipzen A."/>
            <person name="Lutzoni F."/>
            <person name="Magnuson J."/>
            <person name="Mondo S."/>
            <person name="Nolan M."/>
            <person name="Ohm R."/>
            <person name="Pangilinan J."/>
            <person name="Park H.-J."/>
            <person name="Ramirez L."/>
            <person name="Alfaro M."/>
            <person name="Sun H."/>
            <person name="Tritt A."/>
            <person name="Yoshinaga Y."/>
            <person name="Zwiers L.-H."/>
            <person name="Turgeon B."/>
            <person name="Goodwin S."/>
            <person name="Spatafora J."/>
            <person name="Crous P."/>
            <person name="Grigoriev I."/>
        </authorList>
    </citation>
    <scope>NUCLEOTIDE SEQUENCE</scope>
    <source>
        <strain evidence="1">CBS 262.69</strain>
    </source>
</reference>
<evidence type="ECO:0000313" key="2">
    <source>
        <dbReference type="Proteomes" id="UP000799640"/>
    </source>
</evidence>
<sequence length="186" mass="20627">MAPGPGDQQADQCAFVAIMVHAMRLYGSKPQSGGPAHWREPKSRHNSCRHLSLHEYCAIPMPASSHDSRLVSQTLTLAALSLASKPTECPRHISELVPVALALRRWSSNEADELHQAVLRAEIVLLKILSFDVRFSSPLSFISDYLRHATTYRRCLDIPNFDRLGTTGKLEYGIVDEDATPLAQLP</sequence>
<evidence type="ECO:0008006" key="3">
    <source>
        <dbReference type="Google" id="ProtNLM"/>
    </source>
</evidence>
<accession>A0A6G1IAG8</accession>
<dbReference type="Proteomes" id="UP000799640">
    <property type="component" value="Unassembled WGS sequence"/>
</dbReference>
<dbReference type="SUPFAM" id="SSF47954">
    <property type="entry name" value="Cyclin-like"/>
    <property type="match status" value="1"/>
</dbReference>
<evidence type="ECO:0000313" key="1">
    <source>
        <dbReference type="EMBL" id="KAF2405174.1"/>
    </source>
</evidence>
<proteinExistence type="predicted"/>
<dbReference type="InterPro" id="IPR036915">
    <property type="entry name" value="Cyclin-like_sf"/>
</dbReference>
<dbReference type="Gene3D" id="1.10.472.10">
    <property type="entry name" value="Cyclin-like"/>
    <property type="match status" value="1"/>
</dbReference>